<keyword evidence="6" id="KW-0834">Unfolded protein response</keyword>
<evidence type="ECO:0000256" key="8">
    <source>
        <dbReference type="SAM" id="MobiDB-lite"/>
    </source>
</evidence>
<comment type="similarity">
    <text evidence="2">Belongs to the bZIP family.</text>
</comment>
<organism evidence="10 11">
    <name type="scientific">Phyllosticta paracitricarpa</name>
    <dbReference type="NCBI Taxonomy" id="2016321"/>
    <lineage>
        <taxon>Eukaryota</taxon>
        <taxon>Fungi</taxon>
        <taxon>Dikarya</taxon>
        <taxon>Ascomycota</taxon>
        <taxon>Pezizomycotina</taxon>
        <taxon>Dothideomycetes</taxon>
        <taxon>Dothideomycetes incertae sedis</taxon>
        <taxon>Botryosphaeriales</taxon>
        <taxon>Phyllostictaceae</taxon>
        <taxon>Phyllosticta</taxon>
    </lineage>
</organism>
<evidence type="ECO:0000256" key="1">
    <source>
        <dbReference type="ARBA" id="ARBA00004123"/>
    </source>
</evidence>
<dbReference type="InterPro" id="IPR046347">
    <property type="entry name" value="bZIP_sf"/>
</dbReference>
<keyword evidence="11" id="KW-1185">Reference proteome</keyword>
<comment type="caution">
    <text evidence="10">The sequence shown here is derived from an EMBL/GenBank/DDBJ whole genome shotgun (WGS) entry which is preliminary data.</text>
</comment>
<dbReference type="InterPro" id="IPR004827">
    <property type="entry name" value="bZIP"/>
</dbReference>
<dbReference type="PROSITE" id="PS00036">
    <property type="entry name" value="BZIP_BASIC"/>
    <property type="match status" value="1"/>
</dbReference>
<evidence type="ECO:0000256" key="6">
    <source>
        <dbReference type="ARBA" id="ARBA00023230"/>
    </source>
</evidence>
<proteinExistence type="inferred from homology"/>
<gene>
    <name evidence="10" type="ORF">JOL62DRAFT_569966</name>
</gene>
<protein>
    <recommendedName>
        <fullName evidence="9">BZIP domain-containing protein</fullName>
    </recommendedName>
</protein>
<dbReference type="Proteomes" id="UP001367316">
    <property type="component" value="Unassembled WGS sequence"/>
</dbReference>
<evidence type="ECO:0000256" key="7">
    <source>
        <dbReference type="ARBA" id="ARBA00023242"/>
    </source>
</evidence>
<evidence type="ECO:0000313" key="11">
    <source>
        <dbReference type="Proteomes" id="UP001367316"/>
    </source>
</evidence>
<dbReference type="EMBL" id="JBBPBF010000010">
    <property type="protein sequence ID" value="KAK7612254.1"/>
    <property type="molecule type" value="Genomic_DNA"/>
</dbReference>
<reference evidence="10 11" key="1">
    <citation type="submission" date="2024-04" db="EMBL/GenBank/DDBJ databases">
        <title>Phyllosticta paracitricarpa is synonymous to the EU quarantine fungus P. citricarpa based on phylogenomic analyses.</title>
        <authorList>
            <consortium name="Lawrence Berkeley National Laboratory"/>
            <person name="Van ingen-buijs V.A."/>
            <person name="Van westerhoven A.C."/>
            <person name="Haridas S."/>
            <person name="Skiadas P."/>
            <person name="Martin F."/>
            <person name="Groenewald J.Z."/>
            <person name="Crous P.W."/>
            <person name="Seidl M.F."/>
        </authorList>
    </citation>
    <scope>NUCLEOTIDE SEQUENCE [LARGE SCALE GENOMIC DNA]</scope>
    <source>
        <strain evidence="10 11">CBS 141358</strain>
    </source>
</reference>
<keyword evidence="7" id="KW-0539">Nucleus</keyword>
<feature type="compositionally biased region" description="Basic and acidic residues" evidence="8">
    <location>
        <begin position="113"/>
        <end position="126"/>
    </location>
</feature>
<feature type="domain" description="BZIP" evidence="9">
    <location>
        <begin position="103"/>
        <end position="117"/>
    </location>
</feature>
<dbReference type="PANTHER" id="PTHR46714">
    <property type="entry name" value="TRANSCRIPTIONAL ACTIVATOR HAC1"/>
    <property type="match status" value="1"/>
</dbReference>
<comment type="subcellular location">
    <subcellularLocation>
        <location evidence="1">Nucleus</location>
    </subcellularLocation>
</comment>
<dbReference type="PANTHER" id="PTHR46714:SF6">
    <property type="entry name" value="TRANSCRIPTIONAL ACTIVATOR HAC1"/>
    <property type="match status" value="1"/>
</dbReference>
<evidence type="ECO:0000313" key="10">
    <source>
        <dbReference type="EMBL" id="KAK7612254.1"/>
    </source>
</evidence>
<name>A0ABR1NBN3_9PEZI</name>
<feature type="region of interest" description="Disordered" evidence="8">
    <location>
        <begin position="1"/>
        <end position="126"/>
    </location>
</feature>
<feature type="compositionally biased region" description="Basic and acidic residues" evidence="8">
    <location>
        <begin position="171"/>
        <end position="184"/>
    </location>
</feature>
<evidence type="ECO:0000256" key="2">
    <source>
        <dbReference type="ARBA" id="ARBA00007163"/>
    </source>
</evidence>
<dbReference type="Gene3D" id="1.20.5.170">
    <property type="match status" value="1"/>
</dbReference>
<evidence type="ECO:0000256" key="5">
    <source>
        <dbReference type="ARBA" id="ARBA00023163"/>
    </source>
</evidence>
<keyword evidence="4" id="KW-0238">DNA-binding</keyword>
<sequence>MATASLSAPVTDLYSSTPPSSEVPATIKMEDLQRSTSPSTAPPPDAPASMLTPPSSSTSSPGQQKQPKKRKSWGQVLPEPKTNLPPRKRAKTADEKEQRRIERVKRNRLAAHNSRERKREEMERLTGERDQYHNFAQDWASFAQRLQDQVAWYRTRCTEKLPEIPLPTSLKDWENNKPLQRYDSETPAPQQAPPPTSAPQRSDKPTSQPTSLPTMDPRTAAFSSPAVPTESFDSPFMSHREGSYASPESMEDYESPNNSSSLPPTPQNNPLDFGAVTEPGQTQHSAAMLCDLQCRPAPSSPSSSTTSQAIFTWLISYLTMVNLLYSTRRQHFSTSLDLATALFQTITSSKTLSWSTLDILPDSLTTLVRSLTNCTPTQAQRQMLLATGQASLRKPSFRVAGKVSGGSFSASPRERALPRLVRSTTRKMMATVVAASKRQRRFAITKDHGYQSQASSPLATTSHFCSEIRV</sequence>
<keyword evidence="5" id="KW-0804">Transcription</keyword>
<feature type="compositionally biased region" description="Basic and acidic residues" evidence="8">
    <location>
        <begin position="91"/>
        <end position="101"/>
    </location>
</feature>
<feature type="compositionally biased region" description="Polar residues" evidence="8">
    <location>
        <begin position="1"/>
        <end position="20"/>
    </location>
</feature>
<keyword evidence="3" id="KW-0805">Transcription regulation</keyword>
<evidence type="ECO:0000259" key="9">
    <source>
        <dbReference type="PROSITE" id="PS00036"/>
    </source>
</evidence>
<feature type="region of interest" description="Disordered" evidence="8">
    <location>
        <begin position="159"/>
        <end position="278"/>
    </location>
</feature>
<dbReference type="SMART" id="SM00338">
    <property type="entry name" value="BRLZ"/>
    <property type="match status" value="1"/>
</dbReference>
<evidence type="ECO:0000256" key="4">
    <source>
        <dbReference type="ARBA" id="ARBA00023125"/>
    </source>
</evidence>
<feature type="compositionally biased region" description="Low complexity" evidence="8">
    <location>
        <begin position="47"/>
        <end position="65"/>
    </location>
</feature>
<evidence type="ECO:0000256" key="3">
    <source>
        <dbReference type="ARBA" id="ARBA00023015"/>
    </source>
</evidence>
<accession>A0ABR1NBN3</accession>
<dbReference type="InterPro" id="IPR044280">
    <property type="entry name" value="Hac1/HY5"/>
</dbReference>
<dbReference type="SUPFAM" id="SSF57959">
    <property type="entry name" value="Leucine zipper domain"/>
    <property type="match status" value="1"/>
</dbReference>